<dbReference type="PaxDb" id="4113-PGSC0003DMT400013056"/>
<dbReference type="HOGENOM" id="CLU_1404698_0_0_1"/>
<evidence type="ECO:0000256" key="1">
    <source>
        <dbReference type="SAM" id="Phobius"/>
    </source>
</evidence>
<proteinExistence type="predicted"/>
<keyword evidence="3" id="KW-1185">Reference proteome</keyword>
<reference evidence="3" key="1">
    <citation type="journal article" date="2011" name="Nature">
        <title>Genome sequence and analysis of the tuber crop potato.</title>
        <authorList>
            <consortium name="The Potato Genome Sequencing Consortium"/>
        </authorList>
    </citation>
    <scope>NUCLEOTIDE SEQUENCE [LARGE SCALE GENOMIC DNA]</scope>
    <source>
        <strain evidence="3">cv. DM1-3 516 R44</strain>
    </source>
</reference>
<dbReference type="Gramene" id="PGSC0003DMT400013056">
    <property type="protein sequence ID" value="PGSC0003DMT400013056"/>
    <property type="gene ID" value="PGSC0003DMG400005093"/>
</dbReference>
<organism evidence="2 3">
    <name type="scientific">Solanum tuberosum</name>
    <name type="common">Potato</name>
    <dbReference type="NCBI Taxonomy" id="4113"/>
    <lineage>
        <taxon>Eukaryota</taxon>
        <taxon>Viridiplantae</taxon>
        <taxon>Streptophyta</taxon>
        <taxon>Embryophyta</taxon>
        <taxon>Tracheophyta</taxon>
        <taxon>Spermatophyta</taxon>
        <taxon>Magnoliopsida</taxon>
        <taxon>eudicotyledons</taxon>
        <taxon>Gunneridae</taxon>
        <taxon>Pentapetalae</taxon>
        <taxon>asterids</taxon>
        <taxon>lamiids</taxon>
        <taxon>Solanales</taxon>
        <taxon>Solanaceae</taxon>
        <taxon>Solanoideae</taxon>
        <taxon>Solaneae</taxon>
        <taxon>Solanum</taxon>
    </lineage>
</organism>
<accession>M1A285</accession>
<sequence>MNTVSLCPSLSPALSRLILLTAYECALVGNHLQSSIPSALIREQAHLPNWLCKVEIISCQLFIVSSGRGRPIFRLGGEEAHPSDCLRGSKCAHKAHNKNKTNRLPAVMGFLLLGLGFCLVWFREPPSPCRYFRSSYSRIRNRPGFTGELDAFESLEMTCSAGCSPLVRSRSRGRMLEGPADTKWERGSPGRQLL</sequence>
<keyword evidence="1" id="KW-0812">Transmembrane</keyword>
<name>M1A285_SOLTU</name>
<reference evidence="2" key="2">
    <citation type="submission" date="2015-06" db="UniProtKB">
        <authorList>
            <consortium name="EnsemblPlants"/>
        </authorList>
    </citation>
    <scope>IDENTIFICATION</scope>
    <source>
        <strain evidence="2">DM1-3 516 R44</strain>
    </source>
</reference>
<evidence type="ECO:0000313" key="2">
    <source>
        <dbReference type="EnsemblPlants" id="PGSC0003DMT400013056"/>
    </source>
</evidence>
<protein>
    <submittedName>
        <fullName evidence="2">Uncharacterized protein</fullName>
    </submittedName>
</protein>
<feature type="transmembrane region" description="Helical" evidence="1">
    <location>
        <begin position="104"/>
        <end position="122"/>
    </location>
</feature>
<dbReference type="EnsemblPlants" id="PGSC0003DMT400013056">
    <property type="protein sequence ID" value="PGSC0003DMT400013056"/>
    <property type="gene ID" value="PGSC0003DMG400005093"/>
</dbReference>
<dbReference type="Proteomes" id="UP000011115">
    <property type="component" value="Unassembled WGS sequence"/>
</dbReference>
<keyword evidence="1" id="KW-1133">Transmembrane helix</keyword>
<evidence type="ECO:0000313" key="3">
    <source>
        <dbReference type="Proteomes" id="UP000011115"/>
    </source>
</evidence>
<dbReference type="InParanoid" id="M1A285"/>
<dbReference type="AlphaFoldDB" id="M1A285"/>
<keyword evidence="1" id="KW-0472">Membrane</keyword>